<keyword evidence="6 17" id="KW-0808">Transferase</keyword>
<sequence length="682" mass="75466">MTNMTEYQSLFLEELDDQLRLMEEEILRLEQEGESAEGVQSLFRAAHTLKGSSAAMGYDKMKRLTHAMESILDNVRNGEFSVTTAMATLFFRCVDRMKMLQAEISADSMELSEIDDLIGDLKRLDAVRAQDTQLKSEGRKSDESGIYLDSFPLKEDEWELARRQVAEGYSLFRLYIKLSSDCMMKSVRLDVIDAQLRETATVIWSEIKSRGEDFAPDDGEFVRWLIASGEGKESMEVEIRSWFDVDSVETEPCSLEELARPIAPQVTPLTNGAVLSDSSSQQPQAERVKAQSIRVNVDRLETLMNLVGELVIDQTRIHQVEGVLQQKFGSDESVQEMAHISDHLTRVIGELQESVMKVRMLPIEQLFSRFPRVVRDLSNGLGKKVELVLDGKETELDRNLIEEVGDPLIHLIRNALDHGIETPEVRRLAGKPEQGTLRISAAHEDNQVILTVEDDGAGIDGDKLLVKAVDKNLMTPAEASQYSANEAVQLIFHPGLSTATEVSDISGRGVGMDIVRAGIERINGMIEVETVKGKGTRFKIRLPLTLAIITGLMVDIGGRIYILPMSNVAEIIRMEPKAIQTVKGVPVVTLRERVIPVAWLHDSFGHPRTGIDRKQIPIVVIGRAEKRLALAVDGLLGYQEVVIKSLGTFVGNIEGISGATILGDGNVALILEIGGVMKMAGG</sequence>
<evidence type="ECO:0000256" key="6">
    <source>
        <dbReference type="ARBA" id="ARBA00022679"/>
    </source>
</evidence>
<keyword evidence="5 12" id="KW-0597">Phosphoprotein</keyword>
<dbReference type="InterPro" id="IPR037052">
    <property type="entry name" value="CheA-like_P2_sf"/>
</dbReference>
<feature type="domain" description="HPt" evidence="16">
    <location>
        <begin position="1"/>
        <end position="107"/>
    </location>
</feature>
<evidence type="ECO:0000256" key="5">
    <source>
        <dbReference type="ARBA" id="ARBA00022553"/>
    </source>
</evidence>
<dbReference type="SUPFAM" id="SSF55874">
    <property type="entry name" value="ATPase domain of HSP90 chaperone/DNA topoisomerase II/histidine kinase"/>
    <property type="match status" value="1"/>
</dbReference>
<keyword evidence="4" id="KW-0145">Chemotaxis</keyword>
<proteinExistence type="predicted"/>
<dbReference type="RefSeq" id="WP_209744033.1">
    <property type="nucleotide sequence ID" value="NZ_JBHSMH010000111.1"/>
</dbReference>
<dbReference type="InterPro" id="IPR002545">
    <property type="entry name" value="CheW-lke_dom"/>
</dbReference>
<dbReference type="Proteomes" id="UP001596105">
    <property type="component" value="Unassembled WGS sequence"/>
</dbReference>
<dbReference type="Gene3D" id="2.30.30.40">
    <property type="entry name" value="SH3 Domains"/>
    <property type="match status" value="1"/>
</dbReference>
<dbReference type="InterPro" id="IPR004105">
    <property type="entry name" value="CheA-like_dim"/>
</dbReference>
<dbReference type="PANTHER" id="PTHR43395:SF10">
    <property type="entry name" value="CHEMOTAXIS PROTEIN CHEA"/>
    <property type="match status" value="1"/>
</dbReference>
<evidence type="ECO:0000313" key="17">
    <source>
        <dbReference type="EMBL" id="MFC5471739.1"/>
    </source>
</evidence>
<keyword evidence="10" id="KW-0902">Two-component regulatory system</keyword>
<dbReference type="PROSITE" id="PS50894">
    <property type="entry name" value="HPT"/>
    <property type="match status" value="1"/>
</dbReference>
<dbReference type="SUPFAM" id="SSF47226">
    <property type="entry name" value="Histidine-containing phosphotransfer domain, HPT domain"/>
    <property type="match status" value="1"/>
</dbReference>
<dbReference type="InterPro" id="IPR005467">
    <property type="entry name" value="His_kinase_dom"/>
</dbReference>
<dbReference type="InterPro" id="IPR036097">
    <property type="entry name" value="HisK_dim/P_sf"/>
</dbReference>
<dbReference type="Pfam" id="PF02518">
    <property type="entry name" value="HATPase_c"/>
    <property type="match status" value="1"/>
</dbReference>
<protein>
    <recommendedName>
        <fullName evidence="3">Chemotaxis protein CheA</fullName>
        <ecNumber evidence="2">2.7.13.3</ecNumber>
    </recommendedName>
</protein>
<feature type="coiled-coil region" evidence="13">
    <location>
        <begin position="12"/>
        <end position="39"/>
    </location>
</feature>
<dbReference type="GO" id="GO:0004673">
    <property type="term" value="F:protein histidine kinase activity"/>
    <property type="evidence" value="ECO:0007669"/>
    <property type="project" value="UniProtKB-EC"/>
</dbReference>
<name>A0ABW0M0U9_9BACL</name>
<dbReference type="InterPro" id="IPR003594">
    <property type="entry name" value="HATPase_dom"/>
</dbReference>
<reference evidence="18" key="1">
    <citation type="journal article" date="2019" name="Int. J. Syst. Evol. Microbiol.">
        <title>The Global Catalogue of Microorganisms (GCM) 10K type strain sequencing project: providing services to taxonomists for standard genome sequencing and annotation.</title>
        <authorList>
            <consortium name="The Broad Institute Genomics Platform"/>
            <consortium name="The Broad Institute Genome Sequencing Center for Infectious Disease"/>
            <person name="Wu L."/>
            <person name="Ma J."/>
        </authorList>
    </citation>
    <scope>NUCLEOTIDE SEQUENCE [LARGE SCALE GENOMIC DNA]</scope>
    <source>
        <strain evidence="18">CCUG 57113</strain>
    </source>
</reference>
<dbReference type="CDD" id="cd00731">
    <property type="entry name" value="CheA_reg"/>
    <property type="match status" value="1"/>
</dbReference>
<dbReference type="EC" id="2.7.13.3" evidence="2"/>
<dbReference type="Pfam" id="PF02895">
    <property type="entry name" value="H-kinase_dim"/>
    <property type="match status" value="1"/>
</dbReference>
<evidence type="ECO:0000256" key="13">
    <source>
        <dbReference type="SAM" id="Coils"/>
    </source>
</evidence>
<keyword evidence="8" id="KW-0418">Kinase</keyword>
<dbReference type="PANTHER" id="PTHR43395">
    <property type="entry name" value="SENSOR HISTIDINE KINASE CHEA"/>
    <property type="match status" value="1"/>
</dbReference>
<feature type="modified residue" description="Phosphohistidine" evidence="12">
    <location>
        <position position="47"/>
    </location>
</feature>
<evidence type="ECO:0000256" key="9">
    <source>
        <dbReference type="ARBA" id="ARBA00022840"/>
    </source>
</evidence>
<dbReference type="SMART" id="SM00073">
    <property type="entry name" value="HPT"/>
    <property type="match status" value="1"/>
</dbReference>
<dbReference type="CDD" id="cd00088">
    <property type="entry name" value="HPT"/>
    <property type="match status" value="1"/>
</dbReference>
<dbReference type="PRINTS" id="PR00344">
    <property type="entry name" value="BCTRLSENSOR"/>
</dbReference>
<evidence type="ECO:0000256" key="11">
    <source>
        <dbReference type="ARBA" id="ARBA00035100"/>
    </source>
</evidence>
<dbReference type="InterPro" id="IPR004358">
    <property type="entry name" value="Sig_transdc_His_kin-like_C"/>
</dbReference>
<gene>
    <name evidence="17" type="ORF">ACFPPD_23965</name>
</gene>
<dbReference type="PROSITE" id="PS50109">
    <property type="entry name" value="HIS_KIN"/>
    <property type="match status" value="1"/>
</dbReference>
<keyword evidence="18" id="KW-1185">Reference proteome</keyword>
<dbReference type="Pfam" id="PF01584">
    <property type="entry name" value="CheW"/>
    <property type="match status" value="1"/>
</dbReference>
<dbReference type="SUPFAM" id="SSF50341">
    <property type="entry name" value="CheW-like"/>
    <property type="match status" value="1"/>
</dbReference>
<dbReference type="SMART" id="SM01231">
    <property type="entry name" value="H-kinase_dim"/>
    <property type="match status" value="1"/>
</dbReference>
<evidence type="ECO:0000256" key="12">
    <source>
        <dbReference type="PROSITE-ProRule" id="PRU00110"/>
    </source>
</evidence>
<organism evidence="17 18">
    <name type="scientific">Cohnella suwonensis</name>
    <dbReference type="NCBI Taxonomy" id="696072"/>
    <lineage>
        <taxon>Bacteria</taxon>
        <taxon>Bacillati</taxon>
        <taxon>Bacillota</taxon>
        <taxon>Bacilli</taxon>
        <taxon>Bacillales</taxon>
        <taxon>Paenibacillaceae</taxon>
        <taxon>Cohnella</taxon>
    </lineage>
</organism>
<feature type="domain" description="CheW-like" evidence="15">
    <location>
        <begin position="548"/>
        <end position="682"/>
    </location>
</feature>
<keyword evidence="7" id="KW-0547">Nucleotide-binding</keyword>
<comment type="caution">
    <text evidence="17">The sequence shown here is derived from an EMBL/GenBank/DDBJ whole genome shotgun (WGS) entry which is preliminary data.</text>
</comment>
<keyword evidence="9" id="KW-0067">ATP-binding</keyword>
<dbReference type="SMART" id="SM00387">
    <property type="entry name" value="HATPase_c"/>
    <property type="match status" value="1"/>
</dbReference>
<dbReference type="InterPro" id="IPR036890">
    <property type="entry name" value="HATPase_C_sf"/>
</dbReference>
<dbReference type="PROSITE" id="PS50851">
    <property type="entry name" value="CHEW"/>
    <property type="match status" value="1"/>
</dbReference>
<dbReference type="Pfam" id="PF01627">
    <property type="entry name" value="Hpt"/>
    <property type="match status" value="1"/>
</dbReference>
<dbReference type="Gene3D" id="3.30.565.10">
    <property type="entry name" value="Histidine kinase-like ATPase, C-terminal domain"/>
    <property type="match status" value="1"/>
</dbReference>
<dbReference type="Gene3D" id="1.20.120.160">
    <property type="entry name" value="HPT domain"/>
    <property type="match status" value="1"/>
</dbReference>
<dbReference type="Gene3D" id="1.10.287.560">
    <property type="entry name" value="Histidine kinase CheA-like, homodimeric domain"/>
    <property type="match status" value="1"/>
</dbReference>
<feature type="domain" description="Histidine kinase" evidence="14">
    <location>
        <begin position="305"/>
        <end position="546"/>
    </location>
</feature>
<dbReference type="Gene3D" id="3.30.70.1110">
    <property type="entry name" value="Histidine kinase CheA-like, P2 response regulator-binding domain"/>
    <property type="match status" value="1"/>
</dbReference>
<dbReference type="CDD" id="cd16916">
    <property type="entry name" value="HATPase_CheA-like"/>
    <property type="match status" value="1"/>
</dbReference>
<evidence type="ECO:0000256" key="2">
    <source>
        <dbReference type="ARBA" id="ARBA00012438"/>
    </source>
</evidence>
<comment type="catalytic activity">
    <reaction evidence="1">
        <text>ATP + protein L-histidine = ADP + protein N-phospho-L-histidine.</text>
        <dbReference type="EC" id="2.7.13.3"/>
    </reaction>
</comment>
<dbReference type="EMBL" id="JBHSMH010000111">
    <property type="protein sequence ID" value="MFC5471739.1"/>
    <property type="molecule type" value="Genomic_DNA"/>
</dbReference>
<dbReference type="InterPro" id="IPR036061">
    <property type="entry name" value="CheW-like_dom_sf"/>
</dbReference>
<evidence type="ECO:0000256" key="3">
    <source>
        <dbReference type="ARBA" id="ARBA00021495"/>
    </source>
</evidence>
<accession>A0ABW0M0U9</accession>
<evidence type="ECO:0000256" key="4">
    <source>
        <dbReference type="ARBA" id="ARBA00022500"/>
    </source>
</evidence>
<evidence type="ECO:0000313" key="18">
    <source>
        <dbReference type="Proteomes" id="UP001596105"/>
    </source>
</evidence>
<dbReference type="SMART" id="SM00260">
    <property type="entry name" value="CheW"/>
    <property type="match status" value="1"/>
</dbReference>
<comment type="function">
    <text evidence="11">Involved in the transmission of sensory signals from the chemoreceptors to the flagellar motors. CheA is autophosphorylated; it can transfer its phosphate group to either CheB or CheY.</text>
</comment>
<dbReference type="SUPFAM" id="SSF47384">
    <property type="entry name" value="Homodimeric domain of signal transducing histidine kinase"/>
    <property type="match status" value="1"/>
</dbReference>
<keyword evidence="13" id="KW-0175">Coiled coil</keyword>
<dbReference type="InterPro" id="IPR051315">
    <property type="entry name" value="Bact_Chemotaxis_CheA"/>
</dbReference>
<evidence type="ECO:0000256" key="10">
    <source>
        <dbReference type="ARBA" id="ARBA00023012"/>
    </source>
</evidence>
<dbReference type="InterPro" id="IPR008207">
    <property type="entry name" value="Sig_transdc_His_kin_Hpt_dom"/>
</dbReference>
<evidence type="ECO:0000256" key="1">
    <source>
        <dbReference type="ARBA" id="ARBA00000085"/>
    </source>
</evidence>
<dbReference type="InterPro" id="IPR036641">
    <property type="entry name" value="HPT_dom_sf"/>
</dbReference>
<evidence type="ECO:0000259" key="15">
    <source>
        <dbReference type="PROSITE" id="PS50851"/>
    </source>
</evidence>
<evidence type="ECO:0000259" key="14">
    <source>
        <dbReference type="PROSITE" id="PS50109"/>
    </source>
</evidence>
<evidence type="ECO:0000256" key="8">
    <source>
        <dbReference type="ARBA" id="ARBA00022777"/>
    </source>
</evidence>
<evidence type="ECO:0000256" key="7">
    <source>
        <dbReference type="ARBA" id="ARBA00022741"/>
    </source>
</evidence>
<evidence type="ECO:0000259" key="16">
    <source>
        <dbReference type="PROSITE" id="PS50894"/>
    </source>
</evidence>
<dbReference type="InterPro" id="IPR037006">
    <property type="entry name" value="CheA-like_homodim_sf"/>
</dbReference>